<dbReference type="Pfam" id="PF01476">
    <property type="entry name" value="LysM"/>
    <property type="match status" value="1"/>
</dbReference>
<dbReference type="SUPFAM" id="SSF54106">
    <property type="entry name" value="LysM domain"/>
    <property type="match status" value="1"/>
</dbReference>
<evidence type="ECO:0000313" key="3">
    <source>
        <dbReference type="EMBL" id="OEF95657.1"/>
    </source>
</evidence>
<gene>
    <name evidence="3" type="ORF">BHF68_12505</name>
</gene>
<dbReference type="PANTHER" id="PTHR33734:SF22">
    <property type="entry name" value="MEMBRANE-BOUND LYTIC MUREIN TRANSGLYCOSYLASE D"/>
    <property type="match status" value="1"/>
</dbReference>
<reference evidence="3 4" key="1">
    <citation type="submission" date="2016-09" db="EMBL/GenBank/DDBJ databases">
        <title>Draft genome sequence for the type strain of Desulfuribacillus alkaliarsenatis AHT28, an obligately anaerobic, sulfidogenic bacterium isolated from Russian soda lake sediments.</title>
        <authorList>
            <person name="Abin C.A."/>
            <person name="Hollibaugh J.T."/>
        </authorList>
    </citation>
    <scope>NUCLEOTIDE SEQUENCE [LARGE SCALE GENOMIC DNA]</scope>
    <source>
        <strain evidence="3 4">AHT28</strain>
    </source>
</reference>
<protein>
    <recommendedName>
        <fullName evidence="2">LysM domain-containing protein</fullName>
    </recommendedName>
</protein>
<comment type="caution">
    <text evidence="3">The sequence shown here is derived from an EMBL/GenBank/DDBJ whole genome shotgun (WGS) entry which is preliminary data.</text>
</comment>
<evidence type="ECO:0000313" key="4">
    <source>
        <dbReference type="Proteomes" id="UP000094296"/>
    </source>
</evidence>
<dbReference type="RefSeq" id="WP_069644470.1">
    <property type="nucleotide sequence ID" value="NZ_MIJE01000036.1"/>
</dbReference>
<organism evidence="3 4">
    <name type="scientific">Desulfuribacillus alkaliarsenatis</name>
    <dbReference type="NCBI Taxonomy" id="766136"/>
    <lineage>
        <taxon>Bacteria</taxon>
        <taxon>Bacillati</taxon>
        <taxon>Bacillota</taxon>
        <taxon>Desulfuribacillia</taxon>
        <taxon>Desulfuribacillales</taxon>
        <taxon>Desulfuribacillaceae</taxon>
        <taxon>Desulfuribacillus</taxon>
    </lineage>
</organism>
<accession>A0A1E5FYY9</accession>
<dbReference type="AlphaFoldDB" id="A0A1E5FYY9"/>
<feature type="domain" description="LysM" evidence="2">
    <location>
        <begin position="7"/>
        <end position="52"/>
    </location>
</feature>
<feature type="compositionally biased region" description="Pro residues" evidence="1">
    <location>
        <begin position="75"/>
        <end position="86"/>
    </location>
</feature>
<evidence type="ECO:0000259" key="2">
    <source>
        <dbReference type="PROSITE" id="PS51782"/>
    </source>
</evidence>
<dbReference type="PROSITE" id="PS51782">
    <property type="entry name" value="LYSM"/>
    <property type="match status" value="1"/>
</dbReference>
<dbReference type="PANTHER" id="PTHR33734">
    <property type="entry name" value="LYSM DOMAIN-CONTAINING GPI-ANCHORED PROTEIN 2"/>
    <property type="match status" value="1"/>
</dbReference>
<dbReference type="STRING" id="766136.BHF68_12505"/>
<dbReference type="Gene3D" id="3.10.350.10">
    <property type="entry name" value="LysM domain"/>
    <property type="match status" value="1"/>
</dbReference>
<keyword evidence="4" id="KW-1185">Reference proteome</keyword>
<name>A0A1E5FYY9_9FIRM</name>
<dbReference type="SMART" id="SM00257">
    <property type="entry name" value="LysM"/>
    <property type="match status" value="1"/>
</dbReference>
<evidence type="ECO:0000256" key="1">
    <source>
        <dbReference type="SAM" id="MobiDB-lite"/>
    </source>
</evidence>
<proteinExistence type="predicted"/>
<dbReference type="CDD" id="cd00118">
    <property type="entry name" value="LysM"/>
    <property type="match status" value="1"/>
</dbReference>
<dbReference type="InterPro" id="IPR018392">
    <property type="entry name" value="LysM"/>
</dbReference>
<sequence>MDHKHMKPYVVKPGDTMFKIARRYNLPLDVLIAANPQIPNPDLIYPGQVIMVPVHQHDHCKDYKQRHHHHHPCHPHPTPKPSPYPCLPSGVPRFRSGFMPRPMPTPQPGEYPSWWMNPPHEYGEWGQPNPWQDWGMDDYWGDWQYEWDNNWNNPRHTTCDKADK</sequence>
<dbReference type="InterPro" id="IPR036779">
    <property type="entry name" value="LysM_dom_sf"/>
</dbReference>
<dbReference type="Proteomes" id="UP000094296">
    <property type="component" value="Unassembled WGS sequence"/>
</dbReference>
<dbReference type="EMBL" id="MIJE01000036">
    <property type="protein sequence ID" value="OEF95657.1"/>
    <property type="molecule type" value="Genomic_DNA"/>
</dbReference>
<feature type="region of interest" description="Disordered" evidence="1">
    <location>
        <begin position="66"/>
        <end position="86"/>
    </location>
</feature>